<proteinExistence type="predicted"/>
<keyword evidence="3" id="KW-1185">Reference proteome</keyword>
<keyword evidence="2" id="KW-0378">Hydrolase</keyword>
<dbReference type="STRING" id="1448308.A0A2T2PCT2"/>
<evidence type="ECO:0000259" key="1">
    <source>
        <dbReference type="Pfam" id="PF12697"/>
    </source>
</evidence>
<dbReference type="PANTHER" id="PTHR34853:SF1">
    <property type="entry name" value="LIPASE 5"/>
    <property type="match status" value="1"/>
</dbReference>
<evidence type="ECO:0000313" key="3">
    <source>
        <dbReference type="Proteomes" id="UP000240883"/>
    </source>
</evidence>
<feature type="non-terminal residue" evidence="2">
    <location>
        <position position="418"/>
    </location>
</feature>
<dbReference type="PANTHER" id="PTHR34853">
    <property type="match status" value="1"/>
</dbReference>
<dbReference type="PIRSF" id="PIRSF029171">
    <property type="entry name" value="Esterase_LipA"/>
    <property type="match status" value="1"/>
</dbReference>
<gene>
    <name evidence="2" type="ORF">BS50DRAFT_443570</name>
</gene>
<dbReference type="AlphaFoldDB" id="A0A2T2PCT2"/>
<dbReference type="OrthoDB" id="5382058at2759"/>
<dbReference type="Proteomes" id="UP000240883">
    <property type="component" value="Unassembled WGS sequence"/>
</dbReference>
<dbReference type="Pfam" id="PF12697">
    <property type="entry name" value="Abhydrolase_6"/>
    <property type="match status" value="1"/>
</dbReference>
<dbReference type="InterPro" id="IPR005152">
    <property type="entry name" value="Lipase_secreted"/>
</dbReference>
<name>A0A2T2PCT2_CORCC</name>
<sequence>ALNFERTNWATGSVHEDLIYQPLPVNSTSQPGTLLKVEEYTNTNLYTLPPNVALSRFQYTTADLNGTTIPTTGYILWPWQAKSFPNSALNISGVPVVAWAHGTSGVFAECAPSHIRNLWYQHSAPYALTLQGYAVVAPDYGGLGIDHTSEGNPVMHPWLANPAAANDLIYAVEAAQTAFPELSKEFVVMGHSQGGGAAWAAAQRQVDTPVPGYLGAIAGSPVSDIIRNLAQPELQYAFAWPLAQGLASIFPEFTLSEWFEEAGVRQCELIRELSGCNSVGSQLFWQREGIVKQDWYDSWYLRAYRDLTANGHRPISGPLLVLQGTADQNLLHPVNAAVVNETCAMFPQSSIQYAAFEGVTHVPVLNAGQQIWLQWIEDRFMGKEAEKSCQWTEHRSLRKLEGYQKELAHYLQIAVESY</sequence>
<dbReference type="Gene3D" id="3.40.50.1820">
    <property type="entry name" value="alpha/beta hydrolase"/>
    <property type="match status" value="2"/>
</dbReference>
<dbReference type="GO" id="GO:0004806">
    <property type="term" value="F:triacylglycerol lipase activity"/>
    <property type="evidence" value="ECO:0007669"/>
    <property type="project" value="InterPro"/>
</dbReference>
<evidence type="ECO:0000313" key="2">
    <source>
        <dbReference type="EMBL" id="PSN75460.1"/>
    </source>
</evidence>
<dbReference type="GO" id="GO:0016042">
    <property type="term" value="P:lipid catabolic process"/>
    <property type="evidence" value="ECO:0007669"/>
    <property type="project" value="InterPro"/>
</dbReference>
<reference evidence="2 3" key="1">
    <citation type="journal article" date="2018" name="Front. Microbiol.">
        <title>Genome-Wide Analysis of Corynespora cassiicola Leaf Fall Disease Putative Effectors.</title>
        <authorList>
            <person name="Lopez D."/>
            <person name="Ribeiro S."/>
            <person name="Label P."/>
            <person name="Fumanal B."/>
            <person name="Venisse J.S."/>
            <person name="Kohler A."/>
            <person name="de Oliveira R.R."/>
            <person name="Labutti K."/>
            <person name="Lipzen A."/>
            <person name="Lail K."/>
            <person name="Bauer D."/>
            <person name="Ohm R.A."/>
            <person name="Barry K.W."/>
            <person name="Spatafora J."/>
            <person name="Grigoriev I.V."/>
            <person name="Martin F.M."/>
            <person name="Pujade-Renaud V."/>
        </authorList>
    </citation>
    <scope>NUCLEOTIDE SEQUENCE [LARGE SCALE GENOMIC DNA]</scope>
    <source>
        <strain evidence="2 3">Philippines</strain>
    </source>
</reference>
<accession>A0A2T2PCT2</accession>
<feature type="non-terminal residue" evidence="2">
    <location>
        <position position="1"/>
    </location>
</feature>
<dbReference type="InterPro" id="IPR000073">
    <property type="entry name" value="AB_hydrolase_1"/>
</dbReference>
<organism evidence="2 3">
    <name type="scientific">Corynespora cassiicola Philippines</name>
    <dbReference type="NCBI Taxonomy" id="1448308"/>
    <lineage>
        <taxon>Eukaryota</taxon>
        <taxon>Fungi</taxon>
        <taxon>Dikarya</taxon>
        <taxon>Ascomycota</taxon>
        <taxon>Pezizomycotina</taxon>
        <taxon>Dothideomycetes</taxon>
        <taxon>Pleosporomycetidae</taxon>
        <taxon>Pleosporales</taxon>
        <taxon>Corynesporascaceae</taxon>
        <taxon>Corynespora</taxon>
    </lineage>
</organism>
<feature type="domain" description="AB hydrolase-1" evidence="1">
    <location>
        <begin position="119"/>
        <end position="367"/>
    </location>
</feature>
<dbReference type="InterPro" id="IPR029058">
    <property type="entry name" value="AB_hydrolase_fold"/>
</dbReference>
<protein>
    <submittedName>
        <fullName evidence="2">Alpha/beta-hydrolase</fullName>
    </submittedName>
</protein>
<dbReference type="EMBL" id="KZ678128">
    <property type="protein sequence ID" value="PSN75460.1"/>
    <property type="molecule type" value="Genomic_DNA"/>
</dbReference>
<dbReference type="SUPFAM" id="SSF53474">
    <property type="entry name" value="alpha/beta-Hydrolases"/>
    <property type="match status" value="1"/>
</dbReference>